<evidence type="ECO:0000259" key="10">
    <source>
        <dbReference type="PROSITE" id="PS50016"/>
    </source>
</evidence>
<evidence type="ECO:0000256" key="8">
    <source>
        <dbReference type="PROSITE-ProRule" id="PRU00146"/>
    </source>
</evidence>
<feature type="compositionally biased region" description="Polar residues" evidence="9">
    <location>
        <begin position="836"/>
        <end position="851"/>
    </location>
</feature>
<dbReference type="PANTHER" id="PTHR11477:SF0">
    <property type="entry name" value="IP08861P-RELATED"/>
    <property type="match status" value="1"/>
</dbReference>
<feature type="compositionally biased region" description="Pro residues" evidence="9">
    <location>
        <begin position="815"/>
        <end position="828"/>
    </location>
</feature>
<evidence type="ECO:0000256" key="4">
    <source>
        <dbReference type="ARBA" id="ARBA00022723"/>
    </source>
</evidence>
<dbReference type="InterPro" id="IPR036575">
    <property type="entry name" value="TFIIS_cen_dom_sf"/>
</dbReference>
<feature type="compositionally biased region" description="Pro residues" evidence="9">
    <location>
        <begin position="1268"/>
        <end position="1287"/>
    </location>
</feature>
<evidence type="ECO:0000256" key="7">
    <source>
        <dbReference type="ARBA" id="ARBA00023242"/>
    </source>
</evidence>
<feature type="compositionally biased region" description="Gly residues" evidence="9">
    <location>
        <begin position="1297"/>
        <end position="1314"/>
    </location>
</feature>
<keyword evidence="7" id="KW-0539">Nucleus</keyword>
<dbReference type="CDD" id="cd21538">
    <property type="entry name" value="SPOC_TFIIS"/>
    <property type="match status" value="1"/>
</dbReference>
<dbReference type="Pfam" id="PF00628">
    <property type="entry name" value="PHD"/>
    <property type="match status" value="1"/>
</dbReference>
<feature type="compositionally biased region" description="Polar residues" evidence="9">
    <location>
        <begin position="886"/>
        <end position="896"/>
    </location>
</feature>
<reference evidence="13" key="1">
    <citation type="submission" date="2016-04" db="EMBL/GenBank/DDBJ databases">
        <authorList>
            <person name="Nguyen H.D."/>
            <person name="Kesanakurti P."/>
            <person name="Cullis J."/>
            <person name="Levesque C.A."/>
            <person name="Hambleton S."/>
        </authorList>
    </citation>
    <scope>NUCLEOTIDE SEQUENCE</scope>
    <source>
        <strain evidence="13">DAOMC 238032</strain>
    </source>
</reference>
<accession>A0A177U824</accession>
<feature type="region of interest" description="Disordered" evidence="9">
    <location>
        <begin position="1229"/>
        <end position="1332"/>
    </location>
</feature>
<evidence type="ECO:0000256" key="5">
    <source>
        <dbReference type="ARBA" id="ARBA00022771"/>
    </source>
</evidence>
<gene>
    <name evidence="13" type="ORF">A4X03_0g4743</name>
    <name evidence="12" type="ORF">JKIAZH3_G6341</name>
</gene>
<keyword evidence="6" id="KW-0862">Zinc</keyword>
<evidence type="ECO:0000256" key="9">
    <source>
        <dbReference type="SAM" id="MobiDB-lite"/>
    </source>
</evidence>
<feature type="compositionally biased region" description="Polar residues" evidence="9">
    <location>
        <begin position="671"/>
        <end position="712"/>
    </location>
</feature>
<evidence type="ECO:0000313" key="12">
    <source>
        <dbReference type="EMBL" id="CAD6908347.1"/>
    </source>
</evidence>
<feature type="region of interest" description="Disordered" evidence="9">
    <location>
        <begin position="414"/>
        <end position="441"/>
    </location>
</feature>
<dbReference type="GO" id="GO:0031564">
    <property type="term" value="P:transcription antitermination"/>
    <property type="evidence" value="ECO:0007669"/>
    <property type="project" value="TreeGrafter"/>
</dbReference>
<feature type="compositionally biased region" description="Low complexity" evidence="9">
    <location>
        <begin position="771"/>
        <end position="786"/>
    </location>
</feature>
<feature type="domain" description="TFIIS central" evidence="11">
    <location>
        <begin position="389"/>
        <end position="545"/>
    </location>
</feature>
<name>A0A177U824_9BASI</name>
<evidence type="ECO:0000256" key="2">
    <source>
        <dbReference type="ARBA" id="ARBA00011050"/>
    </source>
</evidence>
<reference evidence="12" key="3">
    <citation type="submission" date="2020-10" db="EMBL/GenBank/DDBJ databases">
        <authorList>
            <person name="Sedaghatjoo S."/>
        </authorList>
    </citation>
    <scope>NUCLEOTIDE SEQUENCE</scope>
    <source>
        <strain evidence="12">AZH3</strain>
    </source>
</reference>
<dbReference type="GO" id="GO:0000977">
    <property type="term" value="F:RNA polymerase II transcription regulatory region sequence-specific DNA binding"/>
    <property type="evidence" value="ECO:0007669"/>
    <property type="project" value="TreeGrafter"/>
</dbReference>
<feature type="compositionally biased region" description="Low complexity" evidence="9">
    <location>
        <begin position="1153"/>
        <end position="1167"/>
    </location>
</feature>
<dbReference type="SMART" id="SM00510">
    <property type="entry name" value="TFS2M"/>
    <property type="match status" value="1"/>
</dbReference>
<feature type="region of interest" description="Disordered" evidence="9">
    <location>
        <begin position="1"/>
        <end position="45"/>
    </location>
</feature>
<feature type="compositionally biased region" description="Low complexity" evidence="9">
    <location>
        <begin position="795"/>
        <end position="804"/>
    </location>
</feature>
<evidence type="ECO:0000313" key="14">
    <source>
        <dbReference type="Proteomes" id="UP000077671"/>
    </source>
</evidence>
<proteinExistence type="inferred from homology"/>
<keyword evidence="15" id="KW-1185">Reference proteome</keyword>
<dbReference type="InterPro" id="IPR011011">
    <property type="entry name" value="Znf_FYVE_PHD"/>
</dbReference>
<organism evidence="13 14">
    <name type="scientific">Tilletia caries</name>
    <name type="common">wheat bunt fungus</name>
    <dbReference type="NCBI Taxonomy" id="13290"/>
    <lineage>
        <taxon>Eukaryota</taxon>
        <taxon>Fungi</taxon>
        <taxon>Dikarya</taxon>
        <taxon>Basidiomycota</taxon>
        <taxon>Ustilaginomycotina</taxon>
        <taxon>Exobasidiomycetes</taxon>
        <taxon>Tilletiales</taxon>
        <taxon>Tilletiaceae</taxon>
        <taxon>Tilletia</taxon>
    </lineage>
</organism>
<feature type="compositionally biased region" description="Basic and acidic residues" evidence="9">
    <location>
        <begin position="553"/>
        <end position="568"/>
    </location>
</feature>
<dbReference type="PANTHER" id="PTHR11477">
    <property type="entry name" value="TRANSCRIPTION FACTOR S-II ZINC FINGER DOMAIN-CONTAINING PROTEIN"/>
    <property type="match status" value="1"/>
</dbReference>
<feature type="region of interest" description="Disordered" evidence="9">
    <location>
        <begin position="552"/>
        <end position="758"/>
    </location>
</feature>
<evidence type="ECO:0000313" key="13">
    <source>
        <dbReference type="EMBL" id="KAE8257215.1"/>
    </source>
</evidence>
<dbReference type="GO" id="GO:0006362">
    <property type="term" value="P:transcription elongation by RNA polymerase I"/>
    <property type="evidence" value="ECO:0007669"/>
    <property type="project" value="TreeGrafter"/>
</dbReference>
<evidence type="ECO:0000256" key="3">
    <source>
        <dbReference type="ARBA" id="ARBA00021616"/>
    </source>
</evidence>
<dbReference type="SMART" id="SM00249">
    <property type="entry name" value="PHD"/>
    <property type="match status" value="1"/>
</dbReference>
<dbReference type="Gene3D" id="3.30.40.10">
    <property type="entry name" value="Zinc/RING finger domain, C3HC4 (zinc finger)"/>
    <property type="match status" value="1"/>
</dbReference>
<feature type="compositionally biased region" description="Polar residues" evidence="9">
    <location>
        <begin position="1231"/>
        <end position="1240"/>
    </location>
</feature>
<protein>
    <recommendedName>
        <fullName evidence="3">Transcription factor BYE1</fullName>
    </recommendedName>
</protein>
<feature type="compositionally biased region" description="Low complexity" evidence="9">
    <location>
        <begin position="862"/>
        <end position="881"/>
    </location>
</feature>
<dbReference type="PROSITE" id="PS51321">
    <property type="entry name" value="TFIIS_CENTRAL"/>
    <property type="match status" value="1"/>
</dbReference>
<dbReference type="SUPFAM" id="SSF57903">
    <property type="entry name" value="FYVE/PHD zinc finger"/>
    <property type="match status" value="1"/>
</dbReference>
<evidence type="ECO:0000259" key="11">
    <source>
        <dbReference type="PROSITE" id="PS51321"/>
    </source>
</evidence>
<evidence type="ECO:0000256" key="6">
    <source>
        <dbReference type="ARBA" id="ARBA00022833"/>
    </source>
</evidence>
<dbReference type="Gene3D" id="1.10.472.30">
    <property type="entry name" value="Transcription elongation factor S-II, central domain"/>
    <property type="match status" value="1"/>
</dbReference>
<feature type="compositionally biased region" description="Low complexity" evidence="9">
    <location>
        <begin position="363"/>
        <end position="374"/>
    </location>
</feature>
<feature type="domain" description="PHD-type" evidence="10">
    <location>
        <begin position="208"/>
        <end position="258"/>
    </location>
</feature>
<feature type="compositionally biased region" description="Low complexity" evidence="9">
    <location>
        <begin position="604"/>
        <end position="618"/>
    </location>
</feature>
<keyword evidence="5 8" id="KW-0863">Zinc-finger</keyword>
<dbReference type="GO" id="GO:0001139">
    <property type="term" value="F:RNA polymerase II complex recruiting activity"/>
    <property type="evidence" value="ECO:0007669"/>
    <property type="project" value="TreeGrafter"/>
</dbReference>
<evidence type="ECO:0000256" key="1">
    <source>
        <dbReference type="ARBA" id="ARBA00002311"/>
    </source>
</evidence>
<sequence>MASSRGLPSYGLPANSHSLYVPPSPTNNSDDGNGGGGGSSSAQHSGYHALFAPPILPSNTSTSSAPTSDFTLPASYGVIDPALLLFGQQHVVTPPRVEDHQPSYGYGTGSAVAAAAAAAAAGAPGINPSQPLMNATSLDPTLLIARDNMQLDGVHHQNTRSATRESSRRNQPKPTGLAPPSAPLINTLPDTAQEQGDGADGGADEDQALYCICKKKDDGSPMVECAACEDWFHLRCVGLSKRAVDRLESYTCPACSEKIALAKSNSKQASKNKKGTFKSPPPSDRSSPVDSEADSVYEPPEEVPSSTSTSLKRKSQSDDVVSKKAKTSPPPAATQRSKVQKQDSVMKEGGMSEYQAERRKAAAAKAAAAASSSSVPDIKSMHDPTRDPVRKHCIEQFTAILTAIFAEQTALTASTSASTKEKESTAAAAKSTAGQPASKSGRPAFTYAATLEHALFKLHCEPVPGKPHRFQAGKAYKDRFRSLIFSFKDKTNQALRRRIVAGELPAPRLARMSNAELANDEMRLKTERARLESLASSILKKEEVGGVVRKMTHKGEVEVERADGREEQAGGGGGTTTSTRTERSSSMGGKVSLMRPHLVKKESGSSSTVSSPVAGYSSAAGTPQPTAANGRAAGQSATSKLGPGPGPGLGDLPLPLPLPSFARKAPKGAQRQASAASPTSESGSVTPAPATGSSTSRFNFGSLWTGSPTSEQGGLGDEDGSNGKDEEGGVGGGGMGAETASPAFSAQDGGMDLEDFGASDDLIDNFLDESSSASAAAPVPASAAPSILKKPTPSAPLGPRARGGPPTGPKSALRAPPPPPGPPPPPLHPKSAMRASGSQTAPAVVQRSTTPPKLPNVPLKRAGGSMSSAPAGPSHSHPPAGILKQSKPTTNEPTKFPSTKVWSGALSMPEQGTFSGHVRQIGGRPLGPDPRIWPLFFPESHTTIEGRLPSGMAEEYLVASTAAHRTEVVAFVLERGLCLPALAVAGDEAPLTEEGNTASFERVVGYFAGRGRYGVLGSAPSARGRIIKDFYIAALPKNMSVLPRWLTGLVPGLESFEPSLQYPRVGLGSRSEDVFVLAAVLFKGALDAELAMGAPGPPIPAMLGMSYGSSSSAGPVVAPADPLAGLLGAGGASALQDLLASVGAAGGAPPPSTSSSSSSSSAPAASSSSAQAALDSVNSSSMTPAVTMPASTASALANVPTEKLEPLLLANPTLVDQLLASLKEGGHLNPAVTTSTSTAGPEQGQEEEAYVPSSGIPAFAALAGRSGFPPPGPAPPPPPPPPGPAPAQPWDASLWPAGGGGGYEGHGHGPGGYGPPHRGRGGYGRGGGGGWA</sequence>
<reference evidence="13" key="2">
    <citation type="journal article" date="2019" name="IMA Fungus">
        <title>Genome sequencing and comparison of five Tilletia species to identify candidate genes for the detection of regulated species infecting wheat.</title>
        <authorList>
            <person name="Nguyen H.D.T."/>
            <person name="Sultana T."/>
            <person name="Kesanakurti P."/>
            <person name="Hambleton S."/>
        </authorList>
    </citation>
    <scope>NUCLEOTIDE SEQUENCE</scope>
    <source>
        <strain evidence="13">DAOMC 238032</strain>
    </source>
</reference>
<feature type="region of interest" description="Disordered" evidence="9">
    <location>
        <begin position="771"/>
        <end position="896"/>
    </location>
</feature>
<dbReference type="InterPro" id="IPR013083">
    <property type="entry name" value="Znf_RING/FYVE/PHD"/>
</dbReference>
<feature type="region of interest" description="Disordered" evidence="9">
    <location>
        <begin position="155"/>
        <end position="201"/>
    </location>
</feature>
<dbReference type="InterPro" id="IPR012921">
    <property type="entry name" value="SPOC_C"/>
</dbReference>
<dbReference type="PROSITE" id="PS01359">
    <property type="entry name" value="ZF_PHD_1"/>
    <property type="match status" value="1"/>
</dbReference>
<dbReference type="Proteomes" id="UP000077671">
    <property type="component" value="Unassembled WGS sequence"/>
</dbReference>
<dbReference type="InterPro" id="IPR003618">
    <property type="entry name" value="TFIIS_cen_dom"/>
</dbReference>
<feature type="region of interest" description="Disordered" evidence="9">
    <location>
        <begin position="264"/>
        <end position="386"/>
    </location>
</feature>
<evidence type="ECO:0000313" key="15">
    <source>
        <dbReference type="Proteomes" id="UP000836402"/>
    </source>
</evidence>
<dbReference type="PROSITE" id="PS50016">
    <property type="entry name" value="ZF_PHD_2"/>
    <property type="match status" value="1"/>
</dbReference>
<comment type="caution">
    <text evidence="13">The sequence shown here is derived from an EMBL/GenBank/DDBJ whole genome shotgun (WGS) entry which is preliminary data.</text>
</comment>
<dbReference type="GO" id="GO:0005634">
    <property type="term" value="C:nucleus"/>
    <property type="evidence" value="ECO:0007669"/>
    <property type="project" value="TreeGrafter"/>
</dbReference>
<dbReference type="Pfam" id="PF07744">
    <property type="entry name" value="SPOC"/>
    <property type="match status" value="1"/>
</dbReference>
<feature type="compositionally biased region" description="Acidic residues" evidence="9">
    <location>
        <begin position="291"/>
        <end position="301"/>
    </location>
</feature>
<comment type="function">
    <text evidence="1">Negative regulator of transcription elongation.</text>
</comment>
<feature type="region of interest" description="Disordered" evidence="9">
    <location>
        <begin position="1144"/>
        <end position="1167"/>
    </location>
</feature>
<dbReference type="InterPro" id="IPR019786">
    <property type="entry name" value="Zinc_finger_PHD-type_CS"/>
</dbReference>
<dbReference type="EMBL" id="CAJHJG010001037">
    <property type="protein sequence ID" value="CAD6908347.1"/>
    <property type="molecule type" value="Genomic_DNA"/>
</dbReference>
<dbReference type="Pfam" id="PF07500">
    <property type="entry name" value="TFIIS_M"/>
    <property type="match status" value="1"/>
</dbReference>
<dbReference type="InterPro" id="IPR001965">
    <property type="entry name" value="Znf_PHD"/>
</dbReference>
<dbReference type="GO" id="GO:0006368">
    <property type="term" value="P:transcription elongation by RNA polymerase II"/>
    <property type="evidence" value="ECO:0007669"/>
    <property type="project" value="TreeGrafter"/>
</dbReference>
<comment type="similarity">
    <text evidence="2">Belongs to the BYE1 family.</text>
</comment>
<dbReference type="GO" id="GO:0031440">
    <property type="term" value="P:regulation of mRNA 3'-end processing"/>
    <property type="evidence" value="ECO:0007669"/>
    <property type="project" value="TreeGrafter"/>
</dbReference>
<dbReference type="EMBL" id="LWDD02000674">
    <property type="protein sequence ID" value="KAE8257215.1"/>
    <property type="molecule type" value="Genomic_DNA"/>
</dbReference>
<dbReference type="Proteomes" id="UP000836402">
    <property type="component" value="Unassembled WGS sequence"/>
</dbReference>
<feature type="compositionally biased region" description="Gly residues" evidence="9">
    <location>
        <begin position="1321"/>
        <end position="1332"/>
    </location>
</feature>
<feature type="compositionally biased region" description="Low complexity" evidence="9">
    <location>
        <begin position="576"/>
        <end position="589"/>
    </location>
</feature>
<dbReference type="InterPro" id="IPR019787">
    <property type="entry name" value="Znf_PHD-finger"/>
</dbReference>
<dbReference type="SUPFAM" id="SSF46942">
    <property type="entry name" value="Elongation factor TFIIS domain 2"/>
    <property type="match status" value="1"/>
</dbReference>
<dbReference type="GO" id="GO:0008270">
    <property type="term" value="F:zinc ion binding"/>
    <property type="evidence" value="ECO:0007669"/>
    <property type="project" value="UniProtKB-KW"/>
</dbReference>
<keyword evidence="4" id="KW-0479">Metal-binding</keyword>